<dbReference type="RefSeq" id="WP_084062452.1">
    <property type="nucleotide sequence ID" value="NZ_FWXO01000005.1"/>
</dbReference>
<dbReference type="Proteomes" id="UP000192360">
    <property type="component" value="Unassembled WGS sequence"/>
</dbReference>
<dbReference type="Pfam" id="PF17389">
    <property type="entry name" value="Bac_rhamnosid6H"/>
    <property type="match status" value="1"/>
</dbReference>
<dbReference type="Pfam" id="PF17390">
    <property type="entry name" value="Bac_rhamnosid_C"/>
    <property type="match status" value="1"/>
</dbReference>
<name>A0A1W2C5B3_9FLAO</name>
<evidence type="ECO:0000313" key="6">
    <source>
        <dbReference type="Proteomes" id="UP000192360"/>
    </source>
</evidence>
<evidence type="ECO:0000259" key="3">
    <source>
        <dbReference type="Pfam" id="PF17389"/>
    </source>
</evidence>
<evidence type="ECO:0000256" key="1">
    <source>
        <dbReference type="SAM" id="SignalP"/>
    </source>
</evidence>
<protein>
    <submittedName>
        <fullName evidence="5">Alpha-L-rhamnosidase</fullName>
    </submittedName>
</protein>
<dbReference type="InterPro" id="IPR008928">
    <property type="entry name" value="6-hairpin_glycosidase_sf"/>
</dbReference>
<proteinExistence type="predicted"/>
<sequence length="791" mass="90157">MKHNIVLKTVLIKFLIIAQSFNCSAQSVDWGNSKWIWSSEQSSENNWSVFRKNIQLENVSFNEAIAGISVDSKFWLWINDEMVVFEGGVSRGPSQTGNWIRKDSITPANSWYETIDIKPYLKKGKNTIAVLVWYWGRETYKGTHIDSGKAGLLFNAKIGSETIVSDASWKSSSHPGYATENCVASKSLVQFNVKYSANNDLKDWTQSAWYLQNFNDSNWSPATVLANAGDAPWYGLEENYVPRLINHELKDYVNNKELNLPYVSKGETIICNLPFNMQITPYLEIESTEGQVIEITTDNRLNKINAEYTTKEGEQQFESFSWMNGHQVKYTIPEGVIVKALKYRWMSVGQMAGNFEASDPFYQRIWDMGKNTLFVCARDNFMDCPDRERAHWIGDIADQAGYLFYTMDQTGHQLLKKSIFTTINFSEEGVLGALGPLRNRELVGQSLQFISQTLGLYYINTGDKETIAKAYPYVKTYLSLFEMGANGLPKYRNKQSPDAWDWVDWGVKETVDTEPIQAAFYYMALVKAKEIAMLLGKLEDIDWYNYRINSIKANYDKVFWIGGFYSSDASKLKDDRANGIAILSGLADPKNYNKIIENVLIPNRFSSPHFEWMVEEAMCVAGNYEAALDRMKVQYQPQMENKSLTTLFEMFPKGGSYNHAWNAPNTILSKHIAGIQPLEPRWDTFEVMPNLVHLTFLNEIVPTVKGDIKVEMKKDDKTFSLNLNAPKDTKAILGIPKNDKKINGISLNGTIIWQKGKAKKNKEVIGIQEDDKYVKVEVTSGKHQLKASYEN</sequence>
<dbReference type="OrthoDB" id="9815108at2"/>
<dbReference type="SUPFAM" id="SSF48208">
    <property type="entry name" value="Six-hairpin glycosidases"/>
    <property type="match status" value="1"/>
</dbReference>
<keyword evidence="1" id="KW-0732">Signal</keyword>
<dbReference type="InterPro" id="IPR035398">
    <property type="entry name" value="Bac_rhamnosid_C"/>
</dbReference>
<feature type="domain" description="Alpha-L-rhamnosidase six-hairpin glycosidase" evidence="3">
    <location>
        <begin position="351"/>
        <end position="591"/>
    </location>
</feature>
<evidence type="ECO:0000313" key="5">
    <source>
        <dbReference type="EMBL" id="SMC80296.1"/>
    </source>
</evidence>
<dbReference type="Gene3D" id="2.60.420.10">
    <property type="entry name" value="Maltose phosphorylase, domain 3"/>
    <property type="match status" value="1"/>
</dbReference>
<evidence type="ECO:0000259" key="2">
    <source>
        <dbReference type="Pfam" id="PF08531"/>
    </source>
</evidence>
<accession>A0A1W2C5B3</accession>
<gene>
    <name evidence="5" type="ORF">SAMN05660703_2836</name>
</gene>
<dbReference type="Gene3D" id="1.50.10.10">
    <property type="match status" value="1"/>
</dbReference>
<feature type="chain" id="PRO_5012845591" evidence="1">
    <location>
        <begin position="26"/>
        <end position="791"/>
    </location>
</feature>
<dbReference type="STRING" id="504486.SAMN05660703_2836"/>
<dbReference type="PANTHER" id="PTHR34987:SF2">
    <property type="entry name" value="B, PUTATIVE (AFU_ORTHOLOGUE AFUA_7G05040)-RELATED"/>
    <property type="match status" value="1"/>
</dbReference>
<dbReference type="AlphaFoldDB" id="A0A1W2C5B3"/>
<dbReference type="GO" id="GO:0005975">
    <property type="term" value="P:carbohydrate metabolic process"/>
    <property type="evidence" value="ECO:0007669"/>
    <property type="project" value="InterPro"/>
</dbReference>
<dbReference type="Pfam" id="PF08531">
    <property type="entry name" value="Bac_rhamnosid_N"/>
    <property type="match status" value="1"/>
</dbReference>
<feature type="signal peptide" evidence="1">
    <location>
        <begin position="1"/>
        <end position="25"/>
    </location>
</feature>
<dbReference type="InterPro" id="IPR012341">
    <property type="entry name" value="6hp_glycosidase-like_sf"/>
</dbReference>
<evidence type="ECO:0000259" key="4">
    <source>
        <dbReference type="Pfam" id="PF17390"/>
    </source>
</evidence>
<keyword evidence="6" id="KW-1185">Reference proteome</keyword>
<dbReference type="InterPro" id="IPR035396">
    <property type="entry name" value="Bac_rhamnosid6H"/>
</dbReference>
<feature type="domain" description="Alpha-L-rhamnosidase C-terminal" evidence="4">
    <location>
        <begin position="674"/>
        <end position="742"/>
    </location>
</feature>
<dbReference type="Gene3D" id="2.60.120.260">
    <property type="entry name" value="Galactose-binding domain-like"/>
    <property type="match status" value="1"/>
</dbReference>
<organism evidence="5 6">
    <name type="scientific">Cellulophaga tyrosinoxydans</name>
    <dbReference type="NCBI Taxonomy" id="504486"/>
    <lineage>
        <taxon>Bacteria</taxon>
        <taxon>Pseudomonadati</taxon>
        <taxon>Bacteroidota</taxon>
        <taxon>Flavobacteriia</taxon>
        <taxon>Flavobacteriales</taxon>
        <taxon>Flavobacteriaceae</taxon>
        <taxon>Cellulophaga</taxon>
    </lineage>
</organism>
<dbReference type="EMBL" id="FWXO01000005">
    <property type="protein sequence ID" value="SMC80296.1"/>
    <property type="molecule type" value="Genomic_DNA"/>
</dbReference>
<dbReference type="PANTHER" id="PTHR34987">
    <property type="entry name" value="C, PUTATIVE (AFU_ORTHOLOGUE AFUA_3G02880)-RELATED"/>
    <property type="match status" value="1"/>
</dbReference>
<feature type="domain" description="Bacterial alpha-L-rhamnosidase N-terminal" evidence="2">
    <location>
        <begin position="111"/>
        <end position="226"/>
    </location>
</feature>
<reference evidence="5 6" key="1">
    <citation type="submission" date="2017-04" db="EMBL/GenBank/DDBJ databases">
        <authorList>
            <person name="Afonso C.L."/>
            <person name="Miller P.J."/>
            <person name="Scott M.A."/>
            <person name="Spackman E."/>
            <person name="Goraichik I."/>
            <person name="Dimitrov K.M."/>
            <person name="Suarez D.L."/>
            <person name="Swayne D.E."/>
        </authorList>
    </citation>
    <scope>NUCLEOTIDE SEQUENCE [LARGE SCALE GENOMIC DNA]</scope>
    <source>
        <strain evidence="5 6">DSM 21164</strain>
    </source>
</reference>
<dbReference type="InterPro" id="IPR013737">
    <property type="entry name" value="Bac_rhamnosid_N"/>
</dbReference>